<name>A0ACC2N546_9HYME</name>
<keyword evidence="2" id="KW-1185">Reference proteome</keyword>
<gene>
    <name evidence="1" type="ORF">QAD02_007111</name>
</gene>
<protein>
    <submittedName>
        <fullName evidence="1">Uncharacterized protein</fullName>
    </submittedName>
</protein>
<organism evidence="1 2">
    <name type="scientific">Eretmocerus hayati</name>
    <dbReference type="NCBI Taxonomy" id="131215"/>
    <lineage>
        <taxon>Eukaryota</taxon>
        <taxon>Metazoa</taxon>
        <taxon>Ecdysozoa</taxon>
        <taxon>Arthropoda</taxon>
        <taxon>Hexapoda</taxon>
        <taxon>Insecta</taxon>
        <taxon>Pterygota</taxon>
        <taxon>Neoptera</taxon>
        <taxon>Endopterygota</taxon>
        <taxon>Hymenoptera</taxon>
        <taxon>Apocrita</taxon>
        <taxon>Proctotrupomorpha</taxon>
        <taxon>Chalcidoidea</taxon>
        <taxon>Aphelinidae</taxon>
        <taxon>Aphelininae</taxon>
        <taxon>Eretmocerus</taxon>
    </lineage>
</organism>
<accession>A0ACC2N546</accession>
<sequence length="106" mass="11605">MDSSVKWGEHGLGSLVDTNRPENSPPVDSNSENENLLELEVRDEDKFGDVETGAGDEPEISPVVKILGAGVDAEKSRADEIAGDRIDDRIANLQESQINYQVRLLQ</sequence>
<comment type="caution">
    <text evidence="1">The sequence shown here is derived from an EMBL/GenBank/DDBJ whole genome shotgun (WGS) entry which is preliminary data.</text>
</comment>
<evidence type="ECO:0000313" key="1">
    <source>
        <dbReference type="EMBL" id="KAJ8665449.1"/>
    </source>
</evidence>
<dbReference type="Proteomes" id="UP001239111">
    <property type="component" value="Chromosome 4"/>
</dbReference>
<evidence type="ECO:0000313" key="2">
    <source>
        <dbReference type="Proteomes" id="UP001239111"/>
    </source>
</evidence>
<reference evidence="1" key="1">
    <citation type="submission" date="2023-04" db="EMBL/GenBank/DDBJ databases">
        <title>A chromosome-level genome assembly of the parasitoid wasp Eretmocerus hayati.</title>
        <authorList>
            <person name="Zhong Y."/>
            <person name="Liu S."/>
            <person name="Liu Y."/>
        </authorList>
    </citation>
    <scope>NUCLEOTIDE SEQUENCE</scope>
    <source>
        <strain evidence="1">ZJU_SS_LIU_2023</strain>
    </source>
</reference>
<proteinExistence type="predicted"/>
<dbReference type="EMBL" id="CM056744">
    <property type="protein sequence ID" value="KAJ8665449.1"/>
    <property type="molecule type" value="Genomic_DNA"/>
</dbReference>